<dbReference type="AlphaFoldDB" id="E1QRH1"/>
<dbReference type="NCBIfam" id="TIGR01217">
    <property type="entry name" value="ac_ac_CoA_syn"/>
    <property type="match status" value="1"/>
</dbReference>
<comment type="similarity">
    <text evidence="1">Belongs to the ATP-dependent AMP-binding enzyme family.</text>
</comment>
<dbReference type="GeneID" id="9753376"/>
<dbReference type="GO" id="GO:0030729">
    <property type="term" value="F:acetoacetate-CoA ligase activity"/>
    <property type="evidence" value="ECO:0007669"/>
    <property type="project" value="InterPro"/>
</dbReference>
<dbReference type="InterPro" id="IPR005914">
    <property type="entry name" value="Acac_CoA_synth"/>
</dbReference>
<dbReference type="Pfam" id="PF13193">
    <property type="entry name" value="AMP-binding_C"/>
    <property type="match status" value="1"/>
</dbReference>
<evidence type="ECO:0000313" key="8">
    <source>
        <dbReference type="EMBL" id="ADN51785.1"/>
    </source>
</evidence>
<dbReference type="NCBIfam" id="NF002937">
    <property type="entry name" value="PRK03584.1"/>
    <property type="match status" value="1"/>
</dbReference>
<dbReference type="SUPFAM" id="SSF56801">
    <property type="entry name" value="Acetyl-CoA synthetase-like"/>
    <property type="match status" value="1"/>
</dbReference>
<name>E1QRH1_VULDI</name>
<dbReference type="HOGENOM" id="CLU_000022_3_3_2"/>
<dbReference type="PANTHER" id="PTHR42921">
    <property type="entry name" value="ACETOACETYL-COA SYNTHETASE"/>
    <property type="match status" value="1"/>
</dbReference>
<dbReference type="InterPro" id="IPR025110">
    <property type="entry name" value="AMP-bd_C"/>
</dbReference>
<dbReference type="Pfam" id="PF16177">
    <property type="entry name" value="ACAS_N"/>
    <property type="match status" value="1"/>
</dbReference>
<evidence type="ECO:0000313" key="9">
    <source>
        <dbReference type="Proteomes" id="UP000006681"/>
    </source>
</evidence>
<feature type="domain" description="AMP-dependent synthetase/ligase" evidence="5">
    <location>
        <begin position="110"/>
        <end position="484"/>
    </location>
</feature>
<dbReference type="STRING" id="572478.Vdis_2419"/>
<keyword evidence="4" id="KW-0067">ATP-binding</keyword>
<dbReference type="PROSITE" id="PS00455">
    <property type="entry name" value="AMP_BINDING"/>
    <property type="match status" value="1"/>
</dbReference>
<protein>
    <submittedName>
        <fullName evidence="8">Acetoacetyl-CoA synthase</fullName>
    </submittedName>
</protein>
<feature type="domain" description="AMP-binding enzyme C-terminal" evidence="6">
    <location>
        <begin position="553"/>
        <end position="620"/>
    </location>
</feature>
<evidence type="ECO:0000256" key="3">
    <source>
        <dbReference type="ARBA" id="ARBA00022741"/>
    </source>
</evidence>
<dbReference type="Gene3D" id="3.30.300.30">
    <property type="match status" value="1"/>
</dbReference>
<keyword evidence="9" id="KW-1185">Reference proteome</keyword>
<dbReference type="EMBL" id="CP002100">
    <property type="protein sequence ID" value="ADN51785.1"/>
    <property type="molecule type" value="Genomic_DNA"/>
</dbReference>
<dbReference type="InterPro" id="IPR020845">
    <property type="entry name" value="AMP-binding_CS"/>
</dbReference>
<dbReference type="GO" id="GO:0006629">
    <property type="term" value="P:lipid metabolic process"/>
    <property type="evidence" value="ECO:0007669"/>
    <property type="project" value="InterPro"/>
</dbReference>
<dbReference type="Proteomes" id="UP000006681">
    <property type="component" value="Chromosome"/>
</dbReference>
<dbReference type="RefSeq" id="WP_013337510.1">
    <property type="nucleotide sequence ID" value="NC_014537.1"/>
</dbReference>
<keyword evidence="2" id="KW-0436">Ligase</keyword>
<evidence type="ECO:0000256" key="4">
    <source>
        <dbReference type="ARBA" id="ARBA00022840"/>
    </source>
</evidence>
<dbReference type="InterPro" id="IPR000873">
    <property type="entry name" value="AMP-dep_synth/lig_dom"/>
</dbReference>
<reference evidence="9" key="2">
    <citation type="journal article" date="2010" name="Stand. Genomic Sci.">
        <title>Complete genome sequence of Vulcanisaeta distributa type strain (IC-017T).</title>
        <authorList>
            <person name="Mavromatis K."/>
            <person name="Sikorski J."/>
            <person name="Pabst E."/>
            <person name="Teshima H."/>
            <person name="Lapidus A."/>
            <person name="Lucas S."/>
            <person name="Nolan M."/>
            <person name="Glavina Del Rio T."/>
            <person name="Cheng J."/>
            <person name="Bruce D."/>
            <person name="Goodwin L."/>
            <person name="Pitluck S."/>
            <person name="Liolios K."/>
            <person name="Ivanova N."/>
            <person name="Mikhailova N."/>
            <person name="Pati A."/>
            <person name="Chen A."/>
            <person name="Palaniappan K."/>
            <person name="Land M."/>
            <person name="Hauser L."/>
            <person name="Chang Y."/>
            <person name="Jeffries C."/>
            <person name="Rohde M."/>
            <person name="Spring S."/>
            <person name="Goker M."/>
            <person name="Wirth R."/>
            <person name="Woyke T."/>
            <person name="Bristow J."/>
            <person name="Eisen J."/>
            <person name="Markowitz V."/>
            <person name="Hugenholtz P."/>
            <person name="Klenk H."/>
            <person name="Kyrpides N."/>
        </authorList>
    </citation>
    <scope>NUCLEOTIDE SEQUENCE [LARGE SCALE GENOMIC DNA]</scope>
    <source>
        <strain evidence="9">DSM 14429 / JCM 11212 / NBRC 100878 / IC-017</strain>
    </source>
</reference>
<dbReference type="InterPro" id="IPR032387">
    <property type="entry name" value="ACAS_N"/>
</dbReference>
<dbReference type="PANTHER" id="PTHR42921:SF1">
    <property type="entry name" value="ACETOACETYL-COA SYNTHETASE"/>
    <property type="match status" value="1"/>
</dbReference>
<evidence type="ECO:0000259" key="7">
    <source>
        <dbReference type="Pfam" id="PF16177"/>
    </source>
</evidence>
<evidence type="ECO:0000259" key="5">
    <source>
        <dbReference type="Pfam" id="PF00501"/>
    </source>
</evidence>
<dbReference type="KEGG" id="vdi:Vdis_2419"/>
<dbReference type="Pfam" id="PF00501">
    <property type="entry name" value="AMP-binding"/>
    <property type="match status" value="1"/>
</dbReference>
<feature type="domain" description="Acetyl-coenzyme A synthetase N-terminal" evidence="7">
    <location>
        <begin position="50"/>
        <end position="105"/>
    </location>
</feature>
<proteinExistence type="inferred from homology"/>
<dbReference type="eggNOG" id="arCOG06112">
    <property type="taxonomic scope" value="Archaea"/>
</dbReference>
<gene>
    <name evidence="8" type="ordered locus">Vdis_2419</name>
</gene>
<dbReference type="GO" id="GO:0005524">
    <property type="term" value="F:ATP binding"/>
    <property type="evidence" value="ECO:0007669"/>
    <property type="project" value="UniProtKB-KW"/>
</dbReference>
<sequence>MAEKVRILWQPNQDVIRSSNILRFVNWLDEVFGFGFEVSVDDPLRNVGNYDRLWRWSVEDLEGFWVSVWRYFGVVSHSPYTKVLEPRTMPGARWFIGSRLNYAEHVFKAARWGEEAVVYVREDGLRRSLTWDQLYREVAALADWLRSVGVNRGDRVAAYVSQVPEAVVALLATASIGAIWVGVGAELAPRAAIDRFNMLQPKVLIAVDGYPYRGKVFDKYGDIKQIVDSVKSIERVVVVPNMRDSVELSLGKPVHDWREVTGRRGVGLFFEPMEFNEPLWVLFTSGTTGIPKPVVHSHGGVLLEAYKVGLHMDYKPSDKFTWYTTPSWMMWNFTVDALLFGTTILFYDGDPTARNFEPYWEITEKEGLTILGLSAPYIHAAMKSTIEPGRQFNLKTLREIGSTAAPLSPQGFEWVYEKVKEDVWLAPISGGTDVVSAFVGGCPILPVWEGEMQCRWLGAAVNVYNEEGKPVVNEVGELVIEKPMPSMPIYFWNDPDYNWYRESYFSMFPGVWRHGDWALITDRGTVIISGRSDSTIKRKGIRIGTLDIYKVVESLPEVVGSLAVEVKNKLILFVALRPGLQLTEELKKKINDALRSQLGPYYIADYIIQVPDIPMTRNYKKLEVPIKKVLMGWPIDKAVNINAVLNPEAFYAVIEALKPYMDEIMKE</sequence>
<dbReference type="Gene3D" id="3.40.50.12780">
    <property type="entry name" value="N-terminal domain of ligase-like"/>
    <property type="match status" value="1"/>
</dbReference>
<evidence type="ECO:0000256" key="1">
    <source>
        <dbReference type="ARBA" id="ARBA00006432"/>
    </source>
</evidence>
<evidence type="ECO:0000256" key="2">
    <source>
        <dbReference type="ARBA" id="ARBA00022598"/>
    </source>
</evidence>
<dbReference type="OrthoDB" id="371752at2157"/>
<accession>E1QRH1</accession>
<evidence type="ECO:0000259" key="6">
    <source>
        <dbReference type="Pfam" id="PF13193"/>
    </source>
</evidence>
<organism evidence="8 9">
    <name type="scientific">Vulcanisaeta distributa (strain DSM 14429 / JCM 11212 / NBRC 100878 / IC-017)</name>
    <dbReference type="NCBI Taxonomy" id="572478"/>
    <lineage>
        <taxon>Archaea</taxon>
        <taxon>Thermoproteota</taxon>
        <taxon>Thermoprotei</taxon>
        <taxon>Thermoproteales</taxon>
        <taxon>Thermoproteaceae</taxon>
        <taxon>Vulcanisaeta</taxon>
    </lineage>
</organism>
<dbReference type="InterPro" id="IPR045851">
    <property type="entry name" value="AMP-bd_C_sf"/>
</dbReference>
<dbReference type="InterPro" id="IPR042099">
    <property type="entry name" value="ANL_N_sf"/>
</dbReference>
<reference evidence="8 9" key="1">
    <citation type="journal article" date="2010" name="Stand. Genomic Sci.">
        <title>Complete genome sequence of Vulcanisaeta distributa type strain (IC-017).</title>
        <authorList>
            <person name="Mavromatis K."/>
            <person name="Sikorski J."/>
            <person name="Pabst E."/>
            <person name="Teshima H."/>
            <person name="Lapidus A."/>
            <person name="Lucas S."/>
            <person name="Nolan M."/>
            <person name="Glavina Del Rio T."/>
            <person name="Cheng J.F."/>
            <person name="Bruce D."/>
            <person name="Goodwin L."/>
            <person name="Pitluck S."/>
            <person name="Liolios K."/>
            <person name="Ivanova N."/>
            <person name="Mikhailova N."/>
            <person name="Pati A."/>
            <person name="Chen A."/>
            <person name="Palaniappan K."/>
            <person name="Land M."/>
            <person name="Hauser L."/>
            <person name="Chang Y.J."/>
            <person name="Jeffries C.D."/>
            <person name="Rohde M."/>
            <person name="Spring S."/>
            <person name="Goker M."/>
            <person name="Wirth R."/>
            <person name="Woyke T."/>
            <person name="Bristow J."/>
            <person name="Eisen J.A."/>
            <person name="Markowitz V."/>
            <person name="Hugenholtz P."/>
            <person name="Klenk H.P."/>
            <person name="Kyrpides N.C."/>
        </authorList>
    </citation>
    <scope>NUCLEOTIDE SEQUENCE [LARGE SCALE GENOMIC DNA]</scope>
    <source>
        <strain evidence="9">DSM 14429 / JCM 11212 / NBRC 100878 / IC-017</strain>
    </source>
</reference>
<keyword evidence="3" id="KW-0547">Nucleotide-binding</keyword>